<dbReference type="EMBL" id="RIBP01000004">
    <property type="protein sequence ID" value="TRZ36519.1"/>
    <property type="molecule type" value="Genomic_DNA"/>
</dbReference>
<evidence type="ECO:0000313" key="2">
    <source>
        <dbReference type="EMBL" id="TRZ36519.1"/>
    </source>
</evidence>
<accession>A0A553SHS0</accession>
<dbReference type="InterPro" id="IPR000415">
    <property type="entry name" value="Nitroreductase-like"/>
</dbReference>
<proteinExistence type="predicted"/>
<dbReference type="AlphaFoldDB" id="A0A553SHS0"/>
<comment type="caution">
    <text evidence="2">The sequence shown here is derived from an EMBL/GenBank/DDBJ whole genome shotgun (WGS) entry which is preliminary data.</text>
</comment>
<dbReference type="InterPro" id="IPR052530">
    <property type="entry name" value="NAD(P)H_nitroreductase"/>
</dbReference>
<feature type="domain" description="Nitroreductase" evidence="1">
    <location>
        <begin position="21"/>
        <end position="179"/>
    </location>
</feature>
<name>A0A553SHS0_NIACI</name>
<protein>
    <recommendedName>
        <fullName evidence="1">Nitroreductase domain-containing protein</fullName>
    </recommendedName>
</protein>
<dbReference type="InterPro" id="IPR029479">
    <property type="entry name" value="Nitroreductase"/>
</dbReference>
<dbReference type="Gene3D" id="3.40.109.10">
    <property type="entry name" value="NADH Oxidase"/>
    <property type="match status" value="1"/>
</dbReference>
<organism evidence="2 3">
    <name type="scientific">Niallia circulans</name>
    <name type="common">Bacillus circulans</name>
    <dbReference type="NCBI Taxonomy" id="1397"/>
    <lineage>
        <taxon>Bacteria</taxon>
        <taxon>Bacillati</taxon>
        <taxon>Bacillota</taxon>
        <taxon>Bacilli</taxon>
        <taxon>Bacillales</taxon>
        <taxon>Bacillaceae</taxon>
        <taxon>Niallia</taxon>
    </lineage>
</organism>
<dbReference type="PANTHER" id="PTHR43821:SF1">
    <property type="entry name" value="NAD(P)H NITROREDUCTASE YDJA-RELATED"/>
    <property type="match status" value="1"/>
</dbReference>
<evidence type="ECO:0000259" key="1">
    <source>
        <dbReference type="Pfam" id="PF00881"/>
    </source>
</evidence>
<gene>
    <name evidence="2" type="ORF">CEQ21_13410</name>
</gene>
<dbReference type="GO" id="GO:0016491">
    <property type="term" value="F:oxidoreductase activity"/>
    <property type="evidence" value="ECO:0007669"/>
    <property type="project" value="InterPro"/>
</dbReference>
<dbReference type="RefSeq" id="WP_185764942.1">
    <property type="nucleotide sequence ID" value="NZ_RIBP01000004.1"/>
</dbReference>
<reference evidence="3" key="1">
    <citation type="submission" date="2018-10" db="EMBL/GenBank/DDBJ databases">
        <title>FDA dAtabase for Regulatory Grade micrObial Sequences (FDA-ARGOS): Supporting development and validation of Infectious Disease Dx tests.</title>
        <authorList>
            <person name="Minogue T."/>
            <person name="Wolcott M."/>
            <person name="Wasieloski L."/>
            <person name="Aguilar W."/>
            <person name="Moore D."/>
            <person name="Tallon L."/>
            <person name="Sadzewicz L."/>
            <person name="Sengamalay N."/>
            <person name="Ott S."/>
            <person name="Godinez A."/>
            <person name="Nagaraj S."/>
            <person name="Vavikolanu K."/>
            <person name="Vyas G."/>
            <person name="Nadendla S."/>
            <person name="George J."/>
            <person name="Sichtig H."/>
        </authorList>
    </citation>
    <scope>NUCLEOTIDE SEQUENCE [LARGE SCALE GENOMIC DNA]</scope>
    <source>
        <strain evidence="3">FDAARGOS_343</strain>
    </source>
</reference>
<dbReference type="Pfam" id="PF00881">
    <property type="entry name" value="Nitroreductase"/>
    <property type="match status" value="1"/>
</dbReference>
<dbReference type="SUPFAM" id="SSF55469">
    <property type="entry name" value="FMN-dependent nitroreductase-like"/>
    <property type="match status" value="1"/>
</dbReference>
<evidence type="ECO:0000313" key="3">
    <source>
        <dbReference type="Proteomes" id="UP000319837"/>
    </source>
</evidence>
<sequence>MIKNLTLTTNINNAENMASLIRERRSIRRFETHPVSTQQITELLQLSIQSPALDQQEAACRFILVSSPEGKESLAAGIIASFSEHGLYRRMPNKLKQMFIKRTAQIPAFLVAIQKGSTKESIKNYAAICAILQSFSLLAWDHQLGTVWNTEPYIYNKLFTDKLDLNEQEQVVCIMYVGKWKKMPNSKHRTAIKEKLTFK</sequence>
<dbReference type="PANTHER" id="PTHR43821">
    <property type="entry name" value="NAD(P)H NITROREDUCTASE YDJA-RELATED"/>
    <property type="match status" value="1"/>
</dbReference>
<dbReference type="Proteomes" id="UP000319837">
    <property type="component" value="Unassembled WGS sequence"/>
</dbReference>